<protein>
    <submittedName>
        <fullName evidence="5">FMN reductase (NADPH)</fullName>
    </submittedName>
</protein>
<feature type="domain" description="NADPH-dependent FMN reductase-like" evidence="4">
    <location>
        <begin position="5"/>
        <end position="141"/>
    </location>
</feature>
<dbReference type="InterPro" id="IPR005025">
    <property type="entry name" value="FMN_Rdtase-like_dom"/>
</dbReference>
<evidence type="ECO:0000256" key="3">
    <source>
        <dbReference type="ARBA" id="ARBA00023002"/>
    </source>
</evidence>
<accession>A0ABX0ABE7</accession>
<keyword evidence="2" id="KW-0288">FMN</keyword>
<dbReference type="Gene3D" id="3.40.50.360">
    <property type="match status" value="1"/>
</dbReference>
<name>A0ABX0ABE7_9BACI</name>
<dbReference type="InterPro" id="IPR029039">
    <property type="entry name" value="Flavoprotein-like_sf"/>
</dbReference>
<gene>
    <name evidence="5" type="ORF">GW534_13770</name>
</gene>
<evidence type="ECO:0000313" key="6">
    <source>
        <dbReference type="Proteomes" id="UP000743899"/>
    </source>
</evidence>
<comment type="caution">
    <text evidence="5">The sequence shown here is derived from an EMBL/GenBank/DDBJ whole genome shotgun (WGS) entry which is preliminary data.</text>
</comment>
<dbReference type="EMBL" id="JAACYS010000079">
    <property type="protein sequence ID" value="NCU18760.1"/>
    <property type="molecule type" value="Genomic_DNA"/>
</dbReference>
<dbReference type="Pfam" id="PF03358">
    <property type="entry name" value="FMN_red"/>
    <property type="match status" value="1"/>
</dbReference>
<dbReference type="InterPro" id="IPR051814">
    <property type="entry name" value="NAD(P)H-dep_FMN_reductase"/>
</dbReference>
<keyword evidence="1" id="KW-0285">Flavoprotein</keyword>
<evidence type="ECO:0000313" key="5">
    <source>
        <dbReference type="EMBL" id="NCU18760.1"/>
    </source>
</evidence>
<organism evidence="5 6">
    <name type="scientific">Pallidibacillus pasinlerensis</name>
    <dbReference type="NCBI Taxonomy" id="2703818"/>
    <lineage>
        <taxon>Bacteria</taxon>
        <taxon>Bacillati</taxon>
        <taxon>Bacillota</taxon>
        <taxon>Bacilli</taxon>
        <taxon>Bacillales</taxon>
        <taxon>Bacillaceae</taxon>
        <taxon>Pallidibacillus</taxon>
    </lineage>
</organism>
<proteinExistence type="predicted"/>
<dbReference type="Proteomes" id="UP000743899">
    <property type="component" value="Unassembled WGS sequence"/>
</dbReference>
<sequence length="202" mass="22946">MYDCIIISGSPAEISETEQVLKYLGLLLIEDGFSVKHISVKDIPPETLFTCNNQCPKIKQITSYIENAQGIIIGSPVLQGSFSGVLKAFLDLFSPNIFERKPIFPIMTGKSPDYHFTLEYSFKPLLSNLKGVNIKGVYILDEQIDKFRENPIINEGKLQATKDQLSHFIDLIPSRSGKIFYFDDLRLLNNEWSIKKSRKPIN</sequence>
<keyword evidence="3" id="KW-0560">Oxidoreductase</keyword>
<dbReference type="SUPFAM" id="SSF52218">
    <property type="entry name" value="Flavoproteins"/>
    <property type="match status" value="1"/>
</dbReference>
<dbReference type="PANTHER" id="PTHR43408">
    <property type="entry name" value="FMN REDUCTASE (NADPH)"/>
    <property type="match status" value="1"/>
</dbReference>
<evidence type="ECO:0000256" key="1">
    <source>
        <dbReference type="ARBA" id="ARBA00022630"/>
    </source>
</evidence>
<dbReference type="PANTHER" id="PTHR43408:SF1">
    <property type="entry name" value="FMN REDUCTASE (NADPH)"/>
    <property type="match status" value="1"/>
</dbReference>
<keyword evidence="6" id="KW-1185">Reference proteome</keyword>
<reference evidence="5 6" key="1">
    <citation type="submission" date="2020-01" db="EMBL/GenBank/DDBJ databases">
        <title>A novel Bacillus sp. from Pasinler.</title>
        <authorList>
            <person name="Adiguzel A."/>
            <person name="Ay H."/>
            <person name="Baltaci M.O."/>
        </authorList>
    </citation>
    <scope>NUCLEOTIDE SEQUENCE [LARGE SCALE GENOMIC DNA]</scope>
    <source>
        <strain evidence="5 6">P1</strain>
    </source>
</reference>
<evidence type="ECO:0000256" key="2">
    <source>
        <dbReference type="ARBA" id="ARBA00022643"/>
    </source>
</evidence>
<evidence type="ECO:0000259" key="4">
    <source>
        <dbReference type="Pfam" id="PF03358"/>
    </source>
</evidence>